<evidence type="ECO:0000256" key="3">
    <source>
        <dbReference type="ARBA" id="ARBA00022664"/>
    </source>
</evidence>
<evidence type="ECO:0000256" key="2">
    <source>
        <dbReference type="ARBA" id="ARBA00010900"/>
    </source>
</evidence>
<keyword evidence="10" id="KW-1185">Reference proteome</keyword>
<dbReference type="GO" id="GO:0003676">
    <property type="term" value="F:nucleic acid binding"/>
    <property type="evidence" value="ECO:0007669"/>
    <property type="project" value="InterPro"/>
</dbReference>
<feature type="region of interest" description="Disordered" evidence="7">
    <location>
        <begin position="359"/>
        <end position="411"/>
    </location>
</feature>
<comment type="similarity">
    <text evidence="2">Belongs to the TFP11/STIP family.</text>
</comment>
<feature type="region of interest" description="Disordered" evidence="7">
    <location>
        <begin position="173"/>
        <end position="251"/>
    </location>
</feature>
<feature type="compositionally biased region" description="Gly residues" evidence="7">
    <location>
        <begin position="77"/>
        <end position="86"/>
    </location>
</feature>
<reference evidence="9 10" key="1">
    <citation type="journal article" date="2018" name="Nat. Ecol. Evol.">
        <title>Pezizomycetes genomes reveal the molecular basis of ectomycorrhizal truffle lifestyle.</title>
        <authorList>
            <person name="Murat C."/>
            <person name="Payen T."/>
            <person name="Noel B."/>
            <person name="Kuo A."/>
            <person name="Morin E."/>
            <person name="Chen J."/>
            <person name="Kohler A."/>
            <person name="Krizsan K."/>
            <person name="Balestrini R."/>
            <person name="Da Silva C."/>
            <person name="Montanini B."/>
            <person name="Hainaut M."/>
            <person name="Levati E."/>
            <person name="Barry K.W."/>
            <person name="Belfiori B."/>
            <person name="Cichocki N."/>
            <person name="Clum A."/>
            <person name="Dockter R.B."/>
            <person name="Fauchery L."/>
            <person name="Guy J."/>
            <person name="Iotti M."/>
            <person name="Le Tacon F."/>
            <person name="Lindquist E.A."/>
            <person name="Lipzen A."/>
            <person name="Malagnac F."/>
            <person name="Mello A."/>
            <person name="Molinier V."/>
            <person name="Miyauchi S."/>
            <person name="Poulain J."/>
            <person name="Riccioni C."/>
            <person name="Rubini A."/>
            <person name="Sitrit Y."/>
            <person name="Splivallo R."/>
            <person name="Traeger S."/>
            <person name="Wang M."/>
            <person name="Zifcakova L."/>
            <person name="Wipf D."/>
            <person name="Zambonelli A."/>
            <person name="Paolocci F."/>
            <person name="Nowrousian M."/>
            <person name="Ottonello S."/>
            <person name="Baldrian P."/>
            <person name="Spatafora J.W."/>
            <person name="Henrissat B."/>
            <person name="Nagy L.G."/>
            <person name="Aury J.M."/>
            <person name="Wincker P."/>
            <person name="Grigoriev I.V."/>
            <person name="Bonfante P."/>
            <person name="Martin F.M."/>
        </authorList>
    </citation>
    <scope>NUCLEOTIDE SEQUENCE [LARGE SCALE GENOMIC DNA]</scope>
    <source>
        <strain evidence="9 10">CCBAS932</strain>
    </source>
</reference>
<dbReference type="PANTHER" id="PTHR23329">
    <property type="entry name" value="TUFTELIN-INTERACTING PROTEIN 11-RELATED"/>
    <property type="match status" value="1"/>
</dbReference>
<dbReference type="OrthoDB" id="4822at2759"/>
<accession>A0A3N4L0P6</accession>
<evidence type="ECO:0000256" key="6">
    <source>
        <dbReference type="ARBA" id="ARBA00023242"/>
    </source>
</evidence>
<evidence type="ECO:0000313" key="9">
    <source>
        <dbReference type="EMBL" id="RPB16386.1"/>
    </source>
</evidence>
<dbReference type="Pfam" id="PF12457">
    <property type="entry name" value="TIP_N"/>
    <property type="match status" value="1"/>
</dbReference>
<evidence type="ECO:0000256" key="4">
    <source>
        <dbReference type="ARBA" id="ARBA00022728"/>
    </source>
</evidence>
<dbReference type="Proteomes" id="UP000277580">
    <property type="component" value="Unassembled WGS sequence"/>
</dbReference>
<dbReference type="GO" id="GO:0000390">
    <property type="term" value="P:spliceosomal complex disassembly"/>
    <property type="evidence" value="ECO:0007669"/>
    <property type="project" value="InterPro"/>
</dbReference>
<feature type="compositionally biased region" description="Low complexity" evidence="7">
    <location>
        <begin position="8"/>
        <end position="17"/>
    </location>
</feature>
<dbReference type="PANTHER" id="PTHR23329:SF1">
    <property type="entry name" value="TUFTELIN-INTERACTING PROTEIN 11"/>
    <property type="match status" value="1"/>
</dbReference>
<organism evidence="9 10">
    <name type="scientific">Morchella conica CCBAS932</name>
    <dbReference type="NCBI Taxonomy" id="1392247"/>
    <lineage>
        <taxon>Eukaryota</taxon>
        <taxon>Fungi</taxon>
        <taxon>Dikarya</taxon>
        <taxon>Ascomycota</taxon>
        <taxon>Pezizomycotina</taxon>
        <taxon>Pezizomycetes</taxon>
        <taxon>Pezizales</taxon>
        <taxon>Morchellaceae</taxon>
        <taxon>Morchella</taxon>
    </lineage>
</organism>
<dbReference type="GO" id="GO:0071008">
    <property type="term" value="C:U2-type post-mRNA release spliceosomal complex"/>
    <property type="evidence" value="ECO:0007669"/>
    <property type="project" value="TreeGrafter"/>
</dbReference>
<dbReference type="InParanoid" id="A0A3N4L0P6"/>
<gene>
    <name evidence="9" type="ORF">P167DRAFT_562353</name>
</gene>
<evidence type="ECO:0000256" key="1">
    <source>
        <dbReference type="ARBA" id="ARBA00004123"/>
    </source>
</evidence>
<feature type="compositionally biased region" description="Low complexity" evidence="7">
    <location>
        <begin position="397"/>
        <end position="409"/>
    </location>
</feature>
<comment type="subcellular location">
    <subcellularLocation>
        <location evidence="1">Nucleus</location>
    </subcellularLocation>
</comment>
<dbReference type="Pfam" id="PF07842">
    <property type="entry name" value="GCFC"/>
    <property type="match status" value="1"/>
</dbReference>
<feature type="domain" description="G-patch" evidence="8">
    <location>
        <begin position="314"/>
        <end position="360"/>
    </location>
</feature>
<dbReference type="PROSITE" id="PS50174">
    <property type="entry name" value="G_PATCH"/>
    <property type="match status" value="1"/>
</dbReference>
<evidence type="ECO:0000256" key="5">
    <source>
        <dbReference type="ARBA" id="ARBA00023187"/>
    </source>
</evidence>
<feature type="compositionally biased region" description="Basic and acidic residues" evidence="7">
    <location>
        <begin position="367"/>
        <end position="379"/>
    </location>
</feature>
<sequence>MGGKGKIYGYDSSGSDSSSEEEELEFPDPTGDNTEFNPSHRRKRRRTGKDAKESAALGVFGSDSEEDERPSSSAFGKRGGGGGGGRPLRDKGMGFVKQGETVEDEDEDEYEGGGAGAEGEEYPEDVVTGFAGLRGADTSMLGAANNNTAADDWDIADKVPKPRPRFAFSKFTKASAATAASAGGGDSGASTPASVNTDDEPERPRLGLGGRAFTKPASGEASGATTPGSMDAHMGLGFAPASPQQQQQSEAMPLGRGFVSSAAAQAAYVPTLSANPPPSEAPQVVRPSFTQVDKGRGGKTGKGGEKDAAPAVNPNSFAARMMAKMGYQPGQGLGKSGEGILNPIEVKLRPQGAGIGAIREMTPAARAEAKRARRLRGEEVSDSEEEARKKKERKQRTSGSTGNTPSGTPLRVKKNKTKFLTADEISASAKGLEVPSALKNIVDYTGKEAKLLTSASGVMDRGLSVEDESLKIAKRARRDLESFASEWKGLEDRKAYIEKEEIRLTAELDEQGEEIRRLQGMVDVVNSLQELSLGGENSSIEDVVTKLEVLQSEYKNEIEDHDLAEVAVAALHPLFRKELAGWAPLTDPFLFFEHFRRLRAILHIRSKEDAETEYARNGFVSKSKYTTHYESMMFSLWLPKVRSAINNDWDVHKPSPVLTLLDIWASLLPPFLHANILTQLVLPKLKTAVADWNPRGGKRRRTRQPPHLWVFQWLPHLGTNMEDLLRDVRRKFGVVLDAWDLTKGTVDGLDAWKEVFGPGELEKLLIRHLLPRLALKLRAEFDVNPADQLLDPLEHVLGWLPFFRVSTFAQLLEAEFFPKWLNILHQWLTSPAPNFTEVQEWYTFWTGVFPTELRGAPPVRAGFNKGLDMMNRALDLGASAASLLPAPAAGPAKPPKKKASSSSAKVAGAGAGQKFSTAAEALPETTFREAVEDWCAEHNLLLVPLRKAHEGTGVPLFRITASASGGGGVVCYFVGDVVWVMEKKNREVFVPVGLEGVLERVEGR</sequence>
<dbReference type="SMART" id="SM00443">
    <property type="entry name" value="G_patch"/>
    <property type="match status" value="1"/>
</dbReference>
<feature type="region of interest" description="Disordered" evidence="7">
    <location>
        <begin position="290"/>
        <end position="312"/>
    </location>
</feature>
<evidence type="ECO:0000256" key="7">
    <source>
        <dbReference type="SAM" id="MobiDB-lite"/>
    </source>
</evidence>
<dbReference type="InterPro" id="IPR000467">
    <property type="entry name" value="G_patch_dom"/>
</dbReference>
<dbReference type="InterPro" id="IPR022159">
    <property type="entry name" value="STIP/TFIP11_N"/>
</dbReference>
<keyword evidence="6" id="KW-0539">Nucleus</keyword>
<keyword evidence="5" id="KW-0508">mRNA splicing</keyword>
<feature type="compositionally biased region" description="Low complexity" evidence="7">
    <location>
        <begin position="239"/>
        <end position="249"/>
    </location>
</feature>
<dbReference type="Pfam" id="PF01585">
    <property type="entry name" value="G-patch"/>
    <property type="match status" value="1"/>
</dbReference>
<feature type="region of interest" description="Disordered" evidence="7">
    <location>
        <begin position="1"/>
        <end position="123"/>
    </location>
</feature>
<name>A0A3N4L0P6_9PEZI</name>
<dbReference type="InterPro" id="IPR022783">
    <property type="entry name" value="GCFC_dom"/>
</dbReference>
<dbReference type="STRING" id="1392247.A0A3N4L0P6"/>
<keyword evidence="4" id="KW-0747">Spliceosome</keyword>
<keyword evidence="3" id="KW-0507">mRNA processing</keyword>
<evidence type="ECO:0000259" key="8">
    <source>
        <dbReference type="PROSITE" id="PS50174"/>
    </source>
</evidence>
<dbReference type="EMBL" id="ML119109">
    <property type="protein sequence ID" value="RPB16386.1"/>
    <property type="molecule type" value="Genomic_DNA"/>
</dbReference>
<protein>
    <submittedName>
        <fullName evidence="9">TFP11-domain-containing protein</fullName>
    </submittedName>
</protein>
<proteinExistence type="inferred from homology"/>
<dbReference type="AlphaFoldDB" id="A0A3N4L0P6"/>
<evidence type="ECO:0000313" key="10">
    <source>
        <dbReference type="Proteomes" id="UP000277580"/>
    </source>
</evidence>
<feature type="compositionally biased region" description="Acidic residues" evidence="7">
    <location>
        <begin position="101"/>
        <end position="111"/>
    </location>
</feature>
<dbReference type="InterPro" id="IPR045211">
    <property type="entry name" value="TFP11/STIP/Ntr1"/>
</dbReference>